<reference evidence="1" key="2">
    <citation type="submission" date="2024-06" db="EMBL/GenBank/DDBJ databases">
        <authorList>
            <person name="Plum-Jensen L.E."/>
            <person name="Schramm A."/>
            <person name="Marshall I.P.G."/>
        </authorList>
    </citation>
    <scope>NUCLEOTIDE SEQUENCE</scope>
    <source>
        <strain evidence="1">Rat1</strain>
    </source>
</reference>
<protein>
    <submittedName>
        <fullName evidence="1">Type II toxin-antitoxin system PemK/MazF family toxin</fullName>
        <ecNumber evidence="1">3.1.-.-</ecNumber>
    </submittedName>
</protein>
<dbReference type="PANTHER" id="PTHR33988:SF2">
    <property type="entry name" value="ENDORIBONUCLEASE MAZF"/>
    <property type="match status" value="1"/>
</dbReference>
<organism evidence="1">
    <name type="scientific">Candidatus Electrothrix aestuarii</name>
    <dbReference type="NCBI Taxonomy" id="3062594"/>
    <lineage>
        <taxon>Bacteria</taxon>
        <taxon>Pseudomonadati</taxon>
        <taxon>Thermodesulfobacteriota</taxon>
        <taxon>Desulfobulbia</taxon>
        <taxon>Desulfobulbales</taxon>
        <taxon>Desulfobulbaceae</taxon>
        <taxon>Candidatus Electrothrix</taxon>
    </lineage>
</organism>
<dbReference type="Pfam" id="PF02452">
    <property type="entry name" value="PemK_toxin"/>
    <property type="match status" value="1"/>
</dbReference>
<gene>
    <name evidence="1" type="ORF">Q3M24_23120</name>
</gene>
<evidence type="ECO:0000313" key="1">
    <source>
        <dbReference type="EMBL" id="XCN73124.1"/>
    </source>
</evidence>
<dbReference type="GO" id="GO:0016787">
    <property type="term" value="F:hydrolase activity"/>
    <property type="evidence" value="ECO:0007669"/>
    <property type="project" value="UniProtKB-KW"/>
</dbReference>
<keyword evidence="1" id="KW-0378">Hydrolase</keyword>
<accession>A0AAU8LW92</accession>
<dbReference type="EC" id="3.1.-.-" evidence="1"/>
<dbReference type="GO" id="GO:0006402">
    <property type="term" value="P:mRNA catabolic process"/>
    <property type="evidence" value="ECO:0007669"/>
    <property type="project" value="TreeGrafter"/>
</dbReference>
<name>A0AAU8LW92_9BACT</name>
<dbReference type="AlphaFoldDB" id="A0AAU8LW92"/>
<proteinExistence type="predicted"/>
<dbReference type="InterPro" id="IPR003477">
    <property type="entry name" value="PemK-like"/>
</dbReference>
<dbReference type="SUPFAM" id="SSF50118">
    <property type="entry name" value="Cell growth inhibitor/plasmid maintenance toxic component"/>
    <property type="match status" value="1"/>
</dbReference>
<reference evidence="1" key="1">
    <citation type="journal article" date="2024" name="Syst. Appl. Microbiol.">
        <title>First single-strain enrichments of Electrothrix cable bacteria, description of E. aestuarii sp. nov. and E. rattekaaiensis sp. nov., and proposal of a cable bacteria taxonomy following the rules of the SeqCode.</title>
        <authorList>
            <person name="Plum-Jensen L.E."/>
            <person name="Schramm A."/>
            <person name="Marshall I.P.G."/>
        </authorList>
    </citation>
    <scope>NUCLEOTIDE SEQUENCE</scope>
    <source>
        <strain evidence="1">Rat1</strain>
    </source>
</reference>
<dbReference type="GO" id="GO:0004521">
    <property type="term" value="F:RNA endonuclease activity"/>
    <property type="evidence" value="ECO:0007669"/>
    <property type="project" value="TreeGrafter"/>
</dbReference>
<dbReference type="EMBL" id="CP159373">
    <property type="protein sequence ID" value="XCN73124.1"/>
    <property type="molecule type" value="Genomic_DNA"/>
</dbReference>
<sequence length="109" mass="12345">MVNKTVHRFDIWLVQLDPTQGSEIRKTRPCVVLSPDEMAALKTAIIAPMTSKGFNFPTRIQCTFQGKEGLIVLDQMRAVDKTRLIKKMGMITKSTQGKIINCLQELFSF</sequence>
<dbReference type="KEGG" id="eaj:Q3M24_23120"/>
<dbReference type="GO" id="GO:0003677">
    <property type="term" value="F:DNA binding"/>
    <property type="evidence" value="ECO:0007669"/>
    <property type="project" value="InterPro"/>
</dbReference>
<dbReference type="Gene3D" id="2.30.30.110">
    <property type="match status" value="1"/>
</dbReference>
<dbReference type="InterPro" id="IPR011067">
    <property type="entry name" value="Plasmid_toxin/cell-grow_inhib"/>
</dbReference>
<dbReference type="PANTHER" id="PTHR33988">
    <property type="entry name" value="ENDORIBONUCLEASE MAZF-RELATED"/>
    <property type="match status" value="1"/>
</dbReference>
<dbReference type="GO" id="GO:0016075">
    <property type="term" value="P:rRNA catabolic process"/>
    <property type="evidence" value="ECO:0007669"/>
    <property type="project" value="TreeGrafter"/>
</dbReference>